<proteinExistence type="predicted"/>
<evidence type="ECO:0000313" key="1">
    <source>
        <dbReference type="EMBL" id="MDN4613758.1"/>
    </source>
</evidence>
<dbReference type="EMBL" id="JAROCF010000001">
    <property type="protein sequence ID" value="MDN4613758.1"/>
    <property type="molecule type" value="Genomic_DNA"/>
</dbReference>
<comment type="caution">
    <text evidence="1">The sequence shown here is derived from an EMBL/GenBank/DDBJ whole genome shotgun (WGS) entry which is preliminary data.</text>
</comment>
<dbReference type="Proteomes" id="UP001174208">
    <property type="component" value="Unassembled WGS sequence"/>
</dbReference>
<evidence type="ECO:0000313" key="2">
    <source>
        <dbReference type="Proteomes" id="UP001174208"/>
    </source>
</evidence>
<dbReference type="RefSeq" id="WP_301210158.1">
    <property type="nucleotide sequence ID" value="NZ_JAROCF010000001.1"/>
</dbReference>
<protein>
    <recommendedName>
        <fullName evidence="3">Helix-turn-helix domain-containing protein</fullName>
    </recommendedName>
</protein>
<accession>A0ABT8K8I0</accession>
<evidence type="ECO:0008006" key="3">
    <source>
        <dbReference type="Google" id="ProtNLM"/>
    </source>
</evidence>
<organism evidence="1 2">
    <name type="scientific">Leifsonia williamsii</name>
    <dbReference type="NCBI Taxonomy" id="3035919"/>
    <lineage>
        <taxon>Bacteria</taxon>
        <taxon>Bacillati</taxon>
        <taxon>Actinomycetota</taxon>
        <taxon>Actinomycetes</taxon>
        <taxon>Micrococcales</taxon>
        <taxon>Microbacteriaceae</taxon>
        <taxon>Leifsonia</taxon>
    </lineage>
</organism>
<name>A0ABT8K8I0_9MICO</name>
<gene>
    <name evidence="1" type="ORF">P5G50_04760</name>
</gene>
<reference evidence="1" key="1">
    <citation type="submission" date="2023-06" db="EMBL/GenBank/DDBJ databases">
        <title>MT1 and MT2 Draft Genomes of Novel Species.</title>
        <authorList>
            <person name="Venkateswaran K."/>
        </authorList>
    </citation>
    <scope>NUCLEOTIDE SEQUENCE</scope>
    <source>
        <strain evidence="1">F6_8S_P_1B</strain>
    </source>
</reference>
<keyword evidence="2" id="KW-1185">Reference proteome</keyword>
<sequence>MAEATVAEIAHRLGVSDRRVRMLLEDGAITGRKLSSGDWLADNDSVIRWQHRRKASGRNLDQVTAWAILYELSGVRAANLLSRSTFARARTKIRLSNAADLALSVAARTTAHRFRAANAVKAQADLIPTGRAASDLIGSDLLADTRRVAGYVPAGTTVAEYARTHFMVEDPTGADVLYENTAPGDGYTEPLPAVVAADLALSTDTRERSAGLDALEEMKGAWLLSRTS</sequence>